<keyword evidence="7 8" id="KW-0472">Membrane</keyword>
<evidence type="ECO:0000256" key="1">
    <source>
        <dbReference type="ARBA" id="ARBA00004651"/>
    </source>
</evidence>
<evidence type="ECO:0000259" key="9">
    <source>
        <dbReference type="Pfam" id="PF01618"/>
    </source>
</evidence>
<evidence type="ECO:0000256" key="4">
    <source>
        <dbReference type="ARBA" id="ARBA00022475"/>
    </source>
</evidence>
<comment type="similarity">
    <text evidence="2">Belongs to the MotA family.</text>
</comment>
<dbReference type="Proteomes" id="UP000252100">
    <property type="component" value="Chromosome"/>
</dbReference>
<keyword evidence="4" id="KW-1003">Cell membrane</keyword>
<dbReference type="InterPro" id="IPR047055">
    <property type="entry name" value="MotA-like"/>
</dbReference>
<feature type="transmembrane region" description="Helical" evidence="8">
    <location>
        <begin position="155"/>
        <end position="175"/>
    </location>
</feature>
<dbReference type="AlphaFoldDB" id="A0A345BYG1"/>
<evidence type="ECO:0000256" key="7">
    <source>
        <dbReference type="ARBA" id="ARBA00023136"/>
    </source>
</evidence>
<evidence type="ECO:0000256" key="6">
    <source>
        <dbReference type="ARBA" id="ARBA00022989"/>
    </source>
</evidence>
<keyword evidence="5 8" id="KW-0812">Transmembrane</keyword>
<evidence type="ECO:0000256" key="5">
    <source>
        <dbReference type="ARBA" id="ARBA00022692"/>
    </source>
</evidence>
<evidence type="ECO:0000256" key="2">
    <source>
        <dbReference type="ARBA" id="ARBA00008038"/>
    </source>
</evidence>
<dbReference type="InterPro" id="IPR000540">
    <property type="entry name" value="Flag_MotA_CS"/>
</dbReference>
<dbReference type="KEGG" id="rue:DT065_08105"/>
<dbReference type="GO" id="GO:0006935">
    <property type="term" value="P:chemotaxis"/>
    <property type="evidence" value="ECO:0007669"/>
    <property type="project" value="InterPro"/>
</dbReference>
<dbReference type="PANTHER" id="PTHR30433:SF2">
    <property type="entry name" value="MOTILITY PROTEIN A"/>
    <property type="match status" value="1"/>
</dbReference>
<accession>A0A345BYG1</accession>
<protein>
    <submittedName>
        <fullName evidence="10">Motility protein A</fullName>
    </submittedName>
</protein>
<feature type="transmembrane region" description="Helical" evidence="8">
    <location>
        <begin position="7"/>
        <end position="25"/>
    </location>
</feature>
<dbReference type="GO" id="GO:0071978">
    <property type="term" value="P:bacterial-type flagellum-dependent swarming motility"/>
    <property type="evidence" value="ECO:0007669"/>
    <property type="project" value="InterPro"/>
</dbReference>
<proteinExistence type="inferred from homology"/>
<feature type="transmembrane region" description="Helical" evidence="8">
    <location>
        <begin position="31"/>
        <end position="54"/>
    </location>
</feature>
<comment type="subcellular location">
    <subcellularLocation>
        <location evidence="1">Cell membrane</location>
        <topology evidence="1">Multi-pass membrane protein</topology>
    </subcellularLocation>
</comment>
<feature type="transmembrane region" description="Helical" evidence="8">
    <location>
        <begin position="187"/>
        <end position="206"/>
    </location>
</feature>
<evidence type="ECO:0000313" key="10">
    <source>
        <dbReference type="EMBL" id="AXF55992.1"/>
    </source>
</evidence>
<keyword evidence="3" id="KW-0813">Transport</keyword>
<evidence type="ECO:0000256" key="3">
    <source>
        <dbReference type="ARBA" id="ARBA00022448"/>
    </source>
</evidence>
<keyword evidence="6 8" id="KW-1133">Transmembrane helix</keyword>
<evidence type="ECO:0000313" key="11">
    <source>
        <dbReference type="Proteomes" id="UP000252100"/>
    </source>
</evidence>
<dbReference type="OrthoDB" id="9806929at2"/>
<dbReference type="InterPro" id="IPR002898">
    <property type="entry name" value="MotA_ExbB_proton_chnl"/>
</dbReference>
<dbReference type="PANTHER" id="PTHR30433">
    <property type="entry name" value="CHEMOTAXIS PROTEIN MOTA"/>
    <property type="match status" value="1"/>
</dbReference>
<dbReference type="GO" id="GO:0005886">
    <property type="term" value="C:plasma membrane"/>
    <property type="evidence" value="ECO:0007669"/>
    <property type="project" value="UniProtKB-SubCell"/>
</dbReference>
<feature type="domain" description="MotA/TolQ/ExbB proton channel" evidence="9">
    <location>
        <begin position="107"/>
        <end position="221"/>
    </location>
</feature>
<sequence>MKKLDLFTPLGLIFGLFVVGMAIYFNAGTDAVLLFMQLASVSIVFGGVAAALLVNFSAQELKKFPTVVKEAFRHREYDLRELNDTFVMLAKKARKEGLLALEAQLDDDVNDPFIRKGVRLAVDGIEPEMIQDILMAEVVSMEERHKRGRRIIERAGDFAPAWGMVGTLVALVILLNDLDDPATLGPTMALAMLTTLYGAILANLVFNPIASKLENKTETEVFVNQIMIEGVIGVQSGQNPHILEEKLRAFIRDERKPEYDVRESGVLAHEV</sequence>
<name>A0A345BYG1_9BACI</name>
<gene>
    <name evidence="10" type="ORF">DT065_08105</name>
</gene>
<dbReference type="PROSITE" id="PS01307">
    <property type="entry name" value="MOTA"/>
    <property type="match status" value="1"/>
</dbReference>
<dbReference type="EMBL" id="CP031092">
    <property type="protein sequence ID" value="AXF55992.1"/>
    <property type="molecule type" value="Genomic_DNA"/>
</dbReference>
<dbReference type="Pfam" id="PF01618">
    <property type="entry name" value="MotA_ExbB"/>
    <property type="match status" value="1"/>
</dbReference>
<keyword evidence="11" id="KW-1185">Reference proteome</keyword>
<evidence type="ECO:0000256" key="8">
    <source>
        <dbReference type="SAM" id="Phobius"/>
    </source>
</evidence>
<reference evidence="10 11" key="1">
    <citation type="journal article" date="2018" name="J. Microbiol.">
        <title>Salicibibacter kimchii gen. nov., sp. nov., a moderately halophilic and alkalitolerant bacterium in the family Bacillaceae, isolated from kimchi.</title>
        <authorList>
            <person name="Jang J.Y."/>
            <person name="Oh Y.J."/>
            <person name="Lim S.K."/>
            <person name="Park H.K."/>
            <person name="Lee C."/>
            <person name="Kim J.Y."/>
            <person name="Lee M.A."/>
            <person name="Choi H.J."/>
        </authorList>
    </citation>
    <scope>NUCLEOTIDE SEQUENCE [LARGE SCALE GENOMIC DNA]</scope>
    <source>
        <strain evidence="10 11">NKC1-1</strain>
    </source>
</reference>
<dbReference type="RefSeq" id="WP_114372373.1">
    <property type="nucleotide sequence ID" value="NZ_CP031092.1"/>
</dbReference>
<organism evidence="10 11">
    <name type="scientific">Salicibibacter kimchii</name>
    <dbReference type="NCBI Taxonomy" id="2099786"/>
    <lineage>
        <taxon>Bacteria</taxon>
        <taxon>Bacillati</taxon>
        <taxon>Bacillota</taxon>
        <taxon>Bacilli</taxon>
        <taxon>Bacillales</taxon>
        <taxon>Bacillaceae</taxon>
        <taxon>Salicibibacter</taxon>
    </lineage>
</organism>